<comment type="caution">
    <text evidence="1">The sequence shown here is derived from an EMBL/GenBank/DDBJ whole genome shotgun (WGS) entry which is preliminary data.</text>
</comment>
<dbReference type="Proteomes" id="UP000003598">
    <property type="component" value="Unassembled WGS sequence"/>
</dbReference>
<dbReference type="OrthoDB" id="10019482at2"/>
<organism evidence="1 2">
    <name type="scientific">Paraprevotella clara YIT 11840</name>
    <dbReference type="NCBI Taxonomy" id="762968"/>
    <lineage>
        <taxon>Bacteria</taxon>
        <taxon>Pseudomonadati</taxon>
        <taxon>Bacteroidota</taxon>
        <taxon>Bacteroidia</taxon>
        <taxon>Bacteroidales</taxon>
        <taxon>Prevotellaceae</taxon>
        <taxon>Paraprevotella</taxon>
    </lineage>
</organism>
<dbReference type="GeneID" id="93556296"/>
<dbReference type="EMBL" id="AFFY01000006">
    <property type="protein sequence ID" value="EHH01538.1"/>
    <property type="molecule type" value="Genomic_DNA"/>
</dbReference>
<evidence type="ECO:0000313" key="1">
    <source>
        <dbReference type="EMBL" id="EHH01538.1"/>
    </source>
</evidence>
<dbReference type="STRING" id="762968.HMPREF9441_00561"/>
<proteinExistence type="predicted"/>
<accession>G5SMI6</accession>
<dbReference type="RefSeq" id="WP_008617560.1">
    <property type="nucleotide sequence ID" value="NZ_JH376582.1"/>
</dbReference>
<protein>
    <recommendedName>
        <fullName evidence="3">Peptidase S74 domain-containing protein</fullName>
    </recommendedName>
</protein>
<sequence length="814" mass="88544">MAVEGKTILQTTERTELTGKEGIPFQEGVQNGHVLMERLKEYVGEGLVKEDGLKTINGEKLTGIGDITFESDAGKPVILRYPKYNETSDDSTMLEKANSGEWFCTLPQMLENYNDGNLKAPFIGVQDDTNENFSPVTCYRIYSASNYYFMLYFLESNNNMEIQFRGFRMKYDPQDLTKWTGVFDNGTVRLSLASASNDGLMSKEDKAKVDGIWFSEDENSVLFNGKKYGVHVFKNLQRLSTSSSSDDVKKALNIDSPQDLESLISKGLNFVSVDTESTDKNLCPCSVRYAAPNIISITYCSAYSSNILTVHISVLSGSSSSFRVDGIEDPINSIPSVNNTLTSTSASEALSASMGKKLQDEKLAKEDVVDNLTTDEASKALSAAQGKALNDKIAEISNPASAEKDGLMSKEDKETFDNMKDGGAIEYKEISGQTVDADDLIVPKLTVRYLNKNASTAENISNIPAKGGFVLESMCVRYVDEDNCGYIQTYYSQNSDSRILPFSLTRQYTNGKWTEWRSTVGRYLCVNEAYEKVGTTFLGTGFQVGNIFDRSIVKDGALAISTQDVALHLTGVKNSTTYKVVSNASVGYWMMKNCPEQFFHAGKVAVSEDKTSESDETKKEYVAEVVSVDAEGGTVTFSESLNPYTDFNDYSASFKAYAENGSLCLSAGTSTFLGIAGEECVAGAESADGCVALGDRCVSTGGCSVALCWQTVARNFAETALGMSNKSHKGDSADKQTLFSIGNGTQYFNDWGTAKQKNAMEVMKNGDVYIEGVGGYDGINDGFTAQSVQEVISGLLLEVSALKEEIEALKGSGA</sequence>
<dbReference type="CDD" id="cd19958">
    <property type="entry name" value="pyocin_knob"/>
    <property type="match status" value="1"/>
</dbReference>
<dbReference type="Pfam" id="PF22337">
    <property type="entry name" value="Phage_fiber_rpt"/>
    <property type="match status" value="1"/>
</dbReference>
<keyword evidence="2" id="KW-1185">Reference proteome</keyword>
<dbReference type="InterPro" id="IPR054500">
    <property type="entry name" value="Phage_fiber_rpt"/>
</dbReference>
<name>G5SMI6_9BACT</name>
<dbReference type="HOGENOM" id="CLU_346771_0_0_10"/>
<dbReference type="PATRIC" id="fig|762968.3.peg.500"/>
<gene>
    <name evidence="1" type="ORF">HMPREF9441_00561</name>
</gene>
<evidence type="ECO:0000313" key="2">
    <source>
        <dbReference type="Proteomes" id="UP000003598"/>
    </source>
</evidence>
<dbReference type="AlphaFoldDB" id="G5SMI6"/>
<reference evidence="1 2" key="1">
    <citation type="submission" date="2011-03" db="EMBL/GenBank/DDBJ databases">
        <authorList>
            <person name="Weinstock G."/>
            <person name="Sodergren E."/>
            <person name="Clifton S."/>
            <person name="Fulton L."/>
            <person name="Fulton B."/>
            <person name="Courtney L."/>
            <person name="Fronick C."/>
            <person name="Harrison M."/>
            <person name="Strong C."/>
            <person name="Farmer C."/>
            <person name="Delahaunty K."/>
            <person name="Markovic C."/>
            <person name="Hall O."/>
            <person name="Minx P."/>
            <person name="Tomlinson C."/>
            <person name="Mitreva M."/>
            <person name="Hou S."/>
            <person name="Chen J."/>
            <person name="Wollam A."/>
            <person name="Pepin K.H."/>
            <person name="Johnson M."/>
            <person name="Bhonagiri V."/>
            <person name="Zhang X."/>
            <person name="Suruliraj S."/>
            <person name="Warren W."/>
            <person name="Chinwalla A."/>
            <person name="Mardis E.R."/>
            <person name="Wilson R.K."/>
        </authorList>
    </citation>
    <scope>NUCLEOTIDE SEQUENCE [LARGE SCALE GENOMIC DNA]</scope>
    <source>
        <strain evidence="1 2">YIT 11840</strain>
    </source>
</reference>
<evidence type="ECO:0008006" key="3">
    <source>
        <dbReference type="Google" id="ProtNLM"/>
    </source>
</evidence>